<feature type="domain" description="C2" evidence="4">
    <location>
        <begin position="1"/>
        <end position="89"/>
    </location>
</feature>
<feature type="compositionally biased region" description="Basic and acidic residues" evidence="3">
    <location>
        <begin position="155"/>
        <end position="237"/>
    </location>
</feature>
<dbReference type="OrthoDB" id="73919at2759"/>
<feature type="non-terminal residue" evidence="5">
    <location>
        <position position="297"/>
    </location>
</feature>
<evidence type="ECO:0000256" key="1">
    <source>
        <dbReference type="ARBA" id="ARBA00022723"/>
    </source>
</evidence>
<feature type="compositionally biased region" description="Acidic residues" evidence="3">
    <location>
        <begin position="98"/>
        <end position="107"/>
    </location>
</feature>
<dbReference type="AlphaFoldDB" id="A0A5J4TC64"/>
<dbReference type="PANTHER" id="PTHR45911">
    <property type="entry name" value="C2 DOMAIN-CONTAINING PROTEIN"/>
    <property type="match status" value="1"/>
</dbReference>
<evidence type="ECO:0000313" key="6">
    <source>
        <dbReference type="Proteomes" id="UP000324800"/>
    </source>
</evidence>
<gene>
    <name evidence="5" type="ORF">EZS28_049418</name>
</gene>
<reference evidence="5 6" key="1">
    <citation type="submission" date="2019-03" db="EMBL/GenBank/DDBJ databases">
        <title>Single cell metagenomics reveals metabolic interactions within the superorganism composed of flagellate Streblomastix strix and complex community of Bacteroidetes bacteria on its surface.</title>
        <authorList>
            <person name="Treitli S.C."/>
            <person name="Kolisko M."/>
            <person name="Husnik F."/>
            <person name="Keeling P."/>
            <person name="Hampl V."/>
        </authorList>
    </citation>
    <scope>NUCLEOTIDE SEQUENCE [LARGE SCALE GENOMIC DNA]</scope>
    <source>
        <strain evidence="5">ST1C</strain>
    </source>
</reference>
<keyword evidence="1" id="KW-0479">Metal-binding</keyword>
<dbReference type="Gene3D" id="2.60.40.150">
    <property type="entry name" value="C2 domain"/>
    <property type="match status" value="2"/>
</dbReference>
<protein>
    <recommendedName>
        <fullName evidence="4">C2 domain-containing protein</fullName>
    </recommendedName>
</protein>
<comment type="caution">
    <text evidence="5">The sequence shown here is derived from an EMBL/GenBank/DDBJ whole genome shotgun (WGS) entry which is preliminary data.</text>
</comment>
<dbReference type="PROSITE" id="PS50004">
    <property type="entry name" value="C2"/>
    <property type="match status" value="1"/>
</dbReference>
<evidence type="ECO:0000313" key="5">
    <source>
        <dbReference type="EMBL" id="KAA6355055.1"/>
    </source>
</evidence>
<feature type="region of interest" description="Disordered" evidence="3">
    <location>
        <begin position="90"/>
        <end position="114"/>
    </location>
</feature>
<dbReference type="EMBL" id="SNRW01035248">
    <property type="protein sequence ID" value="KAA6355055.1"/>
    <property type="molecule type" value="Genomic_DNA"/>
</dbReference>
<evidence type="ECO:0000256" key="3">
    <source>
        <dbReference type="SAM" id="MobiDB-lite"/>
    </source>
</evidence>
<keyword evidence="2" id="KW-0106">Calcium</keyword>
<dbReference type="SUPFAM" id="SSF49562">
    <property type="entry name" value="C2 domain (Calcium/lipid-binding domain, CaLB)"/>
    <property type="match status" value="2"/>
</dbReference>
<accession>A0A5J4TC64</accession>
<dbReference type="CDD" id="cd00030">
    <property type="entry name" value="C2"/>
    <property type="match status" value="1"/>
</dbReference>
<evidence type="ECO:0000256" key="2">
    <source>
        <dbReference type="ARBA" id="ARBA00022837"/>
    </source>
</evidence>
<proteinExistence type="predicted"/>
<evidence type="ECO:0000259" key="4">
    <source>
        <dbReference type="PROSITE" id="PS50004"/>
    </source>
</evidence>
<name>A0A5J4TC64_9EUKA</name>
<feature type="region of interest" description="Disordered" evidence="3">
    <location>
        <begin position="132"/>
        <end position="237"/>
    </location>
</feature>
<dbReference type="Pfam" id="PF00168">
    <property type="entry name" value="C2"/>
    <property type="match status" value="2"/>
</dbReference>
<dbReference type="Proteomes" id="UP000324800">
    <property type="component" value="Unassembled WGS sequence"/>
</dbReference>
<dbReference type="InterPro" id="IPR035892">
    <property type="entry name" value="C2_domain_sf"/>
</dbReference>
<sequence length="297" mass="35248">MDIAGKTDPYVKFEIGKESQKTTVGKESFDYDYQDEEYEIAIEPQTKNEHRTVKVSVWDYDSLSRNDLVGSANVDILPSFDKDTQLEIFLQPKKEKKDDDDDEEEITTSESNNDQKLGKVIFSMIYLTEQEWKKRSKEPKKVKARELVSPALQKQQEELSKKEKERQLKEQKEKEKQEEERKKKEQKEKEKQEEELKKQKEKELKAQQEEDKKKQKERELKAKQEEEQKKKELKEKKKEVKPIDAKYVKGVVQFSDIKVRNIPQMDIAGKTDPYVKFEIGKESQKTTVGKESFDYDY</sequence>
<organism evidence="5 6">
    <name type="scientific">Streblomastix strix</name>
    <dbReference type="NCBI Taxonomy" id="222440"/>
    <lineage>
        <taxon>Eukaryota</taxon>
        <taxon>Metamonada</taxon>
        <taxon>Preaxostyla</taxon>
        <taxon>Oxymonadida</taxon>
        <taxon>Streblomastigidae</taxon>
        <taxon>Streblomastix</taxon>
    </lineage>
</organism>
<dbReference type="InterPro" id="IPR000008">
    <property type="entry name" value="C2_dom"/>
</dbReference>
<dbReference type="GO" id="GO:0046872">
    <property type="term" value="F:metal ion binding"/>
    <property type="evidence" value="ECO:0007669"/>
    <property type="project" value="UniProtKB-KW"/>
</dbReference>